<sequence length="499" mass="56725">MKYAAIYLLCFVTLTSSVSEYPKLMIISFDGFRYDQLDAKLVPNITKWASLGAQFTNGVASQYPSFTAVNHMAIATGLFTESHGIVSNVFFDKTSAKVFDYWNDTKTPGVLEASIDTSWFKGEPIWVTNERSGDGRRSACLNWPFCETAFPTKPARASIYRAWTHFRPLEEWRTDVDEIIELFTNTHSPVNFVAWYIGEPDHVLHTHGFYDGEYEAVMRKLDSLFGYLIEKMKESGLDDKVNIIFTADHGHTQVDGVDSVLCVEDYVDFTRIHIGLHMIYTFNTKYSDQVYRKLSRAIQENGYKIKIFTRETFHDRYHFTKMSSRIGDIILEPEYGNEIRFDCSAVKEAQRHNQKLHISTHGLNPDEPEMRAVLVLRGPDITKEQKITQVPQNIDLYRLMCSLLDVIPAPNNGTMQTFNSYLEFTRKQESCFSDSVIIIVPLVGMTALLAIMAATGCCKKLCTSDRTKSQQGSHSAEAGEDSKKFIEKGGPLTREEVSP</sequence>
<comment type="caution">
    <text evidence="4">The sequence shown here is derived from an EMBL/GenBank/DDBJ whole genome shotgun (WGS) entry which is preliminary data.</text>
</comment>
<feature type="chain" id="PRO_5041223536" description="AP3A hydrolase" evidence="3">
    <location>
        <begin position="18"/>
        <end position="499"/>
    </location>
</feature>
<dbReference type="CDD" id="cd16018">
    <property type="entry name" value="Enpp"/>
    <property type="match status" value="1"/>
</dbReference>
<keyword evidence="2" id="KW-0472">Membrane</keyword>
<dbReference type="Pfam" id="PF01663">
    <property type="entry name" value="Phosphodiest"/>
    <property type="match status" value="1"/>
</dbReference>
<gene>
    <name evidence="4" type="ORF">CYNAS_LOCUS14589</name>
</gene>
<reference evidence="4" key="1">
    <citation type="submission" date="2023-07" db="EMBL/GenBank/DDBJ databases">
        <authorList>
            <consortium name="CYATHOMIX"/>
        </authorList>
    </citation>
    <scope>NUCLEOTIDE SEQUENCE</scope>
    <source>
        <strain evidence="4">N/A</strain>
    </source>
</reference>
<dbReference type="Gene3D" id="3.40.720.10">
    <property type="entry name" value="Alkaline Phosphatase, subunit A"/>
    <property type="match status" value="1"/>
</dbReference>
<feature type="signal peptide" evidence="3">
    <location>
        <begin position="1"/>
        <end position="17"/>
    </location>
</feature>
<dbReference type="PANTHER" id="PTHR10151">
    <property type="entry name" value="ECTONUCLEOTIDE PYROPHOSPHATASE/PHOSPHODIESTERASE"/>
    <property type="match status" value="1"/>
</dbReference>
<dbReference type="AlphaFoldDB" id="A0AA36H2I5"/>
<proteinExistence type="predicted"/>
<evidence type="ECO:0000256" key="1">
    <source>
        <dbReference type="SAM" id="MobiDB-lite"/>
    </source>
</evidence>
<evidence type="ECO:0000256" key="2">
    <source>
        <dbReference type="SAM" id="Phobius"/>
    </source>
</evidence>
<dbReference type="InterPro" id="IPR017850">
    <property type="entry name" value="Alkaline_phosphatase_core_sf"/>
</dbReference>
<keyword evidence="3" id="KW-0732">Signal</keyword>
<name>A0AA36H2I5_CYLNA</name>
<feature type="region of interest" description="Disordered" evidence="1">
    <location>
        <begin position="465"/>
        <end position="499"/>
    </location>
</feature>
<dbReference type="Proteomes" id="UP001176961">
    <property type="component" value="Unassembled WGS sequence"/>
</dbReference>
<accession>A0AA36H2I5</accession>
<dbReference type="GO" id="GO:0016787">
    <property type="term" value="F:hydrolase activity"/>
    <property type="evidence" value="ECO:0007669"/>
    <property type="project" value="UniProtKB-ARBA"/>
</dbReference>
<dbReference type="EMBL" id="CATQJL010000305">
    <property type="protein sequence ID" value="CAJ0602606.1"/>
    <property type="molecule type" value="Genomic_DNA"/>
</dbReference>
<evidence type="ECO:0008006" key="6">
    <source>
        <dbReference type="Google" id="ProtNLM"/>
    </source>
</evidence>
<dbReference type="Gene3D" id="3.30.1360.180">
    <property type="match status" value="1"/>
</dbReference>
<feature type="transmembrane region" description="Helical" evidence="2">
    <location>
        <begin position="436"/>
        <end position="458"/>
    </location>
</feature>
<evidence type="ECO:0000313" key="4">
    <source>
        <dbReference type="EMBL" id="CAJ0602606.1"/>
    </source>
</evidence>
<protein>
    <recommendedName>
        <fullName evidence="6">AP3A hydrolase</fullName>
    </recommendedName>
</protein>
<dbReference type="InterPro" id="IPR002591">
    <property type="entry name" value="Phosphodiest/P_Trfase"/>
</dbReference>
<evidence type="ECO:0000256" key="3">
    <source>
        <dbReference type="SAM" id="SignalP"/>
    </source>
</evidence>
<dbReference type="PANTHER" id="PTHR10151:SF120">
    <property type="entry name" value="BIS(5'-ADENOSYL)-TRIPHOSPHATASE"/>
    <property type="match status" value="1"/>
</dbReference>
<evidence type="ECO:0000313" key="5">
    <source>
        <dbReference type="Proteomes" id="UP001176961"/>
    </source>
</evidence>
<keyword evidence="2" id="KW-1133">Transmembrane helix</keyword>
<keyword evidence="2" id="KW-0812">Transmembrane</keyword>
<feature type="compositionally biased region" description="Basic and acidic residues" evidence="1">
    <location>
        <begin position="480"/>
        <end position="499"/>
    </location>
</feature>
<organism evidence="4 5">
    <name type="scientific">Cylicocyclus nassatus</name>
    <name type="common">Nematode worm</name>
    <dbReference type="NCBI Taxonomy" id="53992"/>
    <lineage>
        <taxon>Eukaryota</taxon>
        <taxon>Metazoa</taxon>
        <taxon>Ecdysozoa</taxon>
        <taxon>Nematoda</taxon>
        <taxon>Chromadorea</taxon>
        <taxon>Rhabditida</taxon>
        <taxon>Rhabditina</taxon>
        <taxon>Rhabditomorpha</taxon>
        <taxon>Strongyloidea</taxon>
        <taxon>Strongylidae</taxon>
        <taxon>Cylicocyclus</taxon>
    </lineage>
</organism>
<keyword evidence="5" id="KW-1185">Reference proteome</keyword>
<dbReference type="SUPFAM" id="SSF53649">
    <property type="entry name" value="Alkaline phosphatase-like"/>
    <property type="match status" value="1"/>
</dbReference>